<name>A0A1H2VZV8_9FIRM</name>
<protein>
    <submittedName>
        <fullName evidence="9">Predicted PurR-regulated permease PerM</fullName>
    </submittedName>
</protein>
<evidence type="ECO:0000256" key="7">
    <source>
        <dbReference type="ARBA" id="ARBA00023136"/>
    </source>
</evidence>
<evidence type="ECO:0000256" key="5">
    <source>
        <dbReference type="ARBA" id="ARBA00022692"/>
    </source>
</evidence>
<feature type="transmembrane region" description="Helical" evidence="8">
    <location>
        <begin position="175"/>
        <end position="194"/>
    </location>
</feature>
<evidence type="ECO:0000256" key="3">
    <source>
        <dbReference type="ARBA" id="ARBA00022448"/>
    </source>
</evidence>
<dbReference type="InterPro" id="IPR002549">
    <property type="entry name" value="AI-2E-like"/>
</dbReference>
<accession>A0A1H2VZV8</accession>
<gene>
    <name evidence="9" type="ORF">SAMN04487759_1425</name>
</gene>
<feature type="transmembrane region" description="Helical" evidence="8">
    <location>
        <begin position="7"/>
        <end position="28"/>
    </location>
</feature>
<feature type="transmembrane region" description="Helical" evidence="8">
    <location>
        <begin position="77"/>
        <end position="98"/>
    </location>
</feature>
<dbReference type="EMBL" id="FNNF01000042">
    <property type="protein sequence ID" value="SDW73534.1"/>
    <property type="molecule type" value="Genomic_DNA"/>
</dbReference>
<comment type="similarity">
    <text evidence="2">Belongs to the autoinducer-2 exporter (AI-2E) (TC 2.A.86) family.</text>
</comment>
<dbReference type="PANTHER" id="PTHR21716">
    <property type="entry name" value="TRANSMEMBRANE PROTEIN"/>
    <property type="match status" value="1"/>
</dbReference>
<evidence type="ECO:0000256" key="1">
    <source>
        <dbReference type="ARBA" id="ARBA00004651"/>
    </source>
</evidence>
<evidence type="ECO:0000256" key="6">
    <source>
        <dbReference type="ARBA" id="ARBA00022989"/>
    </source>
</evidence>
<feature type="transmembrane region" description="Helical" evidence="8">
    <location>
        <begin position="286"/>
        <end position="307"/>
    </location>
</feature>
<dbReference type="Proteomes" id="UP000182429">
    <property type="component" value="Unassembled WGS sequence"/>
</dbReference>
<dbReference type="GO" id="GO:0055085">
    <property type="term" value="P:transmembrane transport"/>
    <property type="evidence" value="ECO:0007669"/>
    <property type="project" value="TreeGrafter"/>
</dbReference>
<dbReference type="GO" id="GO:0005886">
    <property type="term" value="C:plasma membrane"/>
    <property type="evidence" value="ECO:0007669"/>
    <property type="project" value="UniProtKB-SubCell"/>
</dbReference>
<keyword evidence="7 8" id="KW-0472">Membrane</keyword>
<comment type="subcellular location">
    <subcellularLocation>
        <location evidence="1">Cell membrane</location>
        <topology evidence="1">Multi-pass membrane protein</topology>
    </subcellularLocation>
</comment>
<evidence type="ECO:0000256" key="2">
    <source>
        <dbReference type="ARBA" id="ARBA00009773"/>
    </source>
</evidence>
<feature type="transmembrane region" description="Helical" evidence="8">
    <location>
        <begin position="260"/>
        <end position="279"/>
    </location>
</feature>
<evidence type="ECO:0000313" key="9">
    <source>
        <dbReference type="EMBL" id="SDW73534.1"/>
    </source>
</evidence>
<evidence type="ECO:0000256" key="4">
    <source>
        <dbReference type="ARBA" id="ARBA00022475"/>
    </source>
</evidence>
<dbReference type="AlphaFoldDB" id="A0A1H2VZV8"/>
<evidence type="ECO:0000256" key="8">
    <source>
        <dbReference type="SAM" id="Phobius"/>
    </source>
</evidence>
<dbReference type="Pfam" id="PF01594">
    <property type="entry name" value="AI-2E_transport"/>
    <property type="match status" value="1"/>
</dbReference>
<keyword evidence="5 8" id="KW-0812">Transmembrane</keyword>
<feature type="transmembrane region" description="Helical" evidence="8">
    <location>
        <begin position="34"/>
        <end position="56"/>
    </location>
</feature>
<feature type="transmembrane region" description="Helical" evidence="8">
    <location>
        <begin position="327"/>
        <end position="360"/>
    </location>
</feature>
<keyword evidence="3" id="KW-0813">Transport</keyword>
<dbReference type="STRING" id="1630.SAMN05216514_1265"/>
<reference evidence="9 10" key="1">
    <citation type="submission" date="2016-10" db="EMBL/GenBank/DDBJ databases">
        <authorList>
            <person name="de Groot N.N."/>
        </authorList>
    </citation>
    <scope>NUCLEOTIDE SEQUENCE [LARGE SCALE GENOMIC DNA]</scope>
    <source>
        <strain evidence="9 10">S3b</strain>
    </source>
</reference>
<evidence type="ECO:0000313" key="10">
    <source>
        <dbReference type="Proteomes" id="UP000182429"/>
    </source>
</evidence>
<keyword evidence="6 8" id="KW-1133">Transmembrane helix</keyword>
<organism evidence="9 10">
    <name type="scientific">Kandleria vitulina</name>
    <dbReference type="NCBI Taxonomy" id="1630"/>
    <lineage>
        <taxon>Bacteria</taxon>
        <taxon>Bacillati</taxon>
        <taxon>Bacillota</taxon>
        <taxon>Erysipelotrichia</taxon>
        <taxon>Erysipelotrichales</taxon>
        <taxon>Coprobacillaceae</taxon>
        <taxon>Kandleria</taxon>
    </lineage>
</organism>
<dbReference type="RefSeq" id="WP_074687239.1">
    <property type="nucleotide sequence ID" value="NZ_FNNF01000042.1"/>
</dbReference>
<proteinExistence type="inferred from homology"/>
<sequence>MNNYKKYWPIAIMAFLFYLAVHYWNSLINLTGTIFHASTSLIFGFILAYIVNLLMVQYERGYDYLLKGQLKKPKRGICILLSYITVIVAFSIIIAIVAPQVVNAVTILVKDGGKALMPYLKKLDHNPAFSQYAKHLETLINGKMDVSSVAGNILQTFFSGASSALSAITGALSSFFSLIATLLFGIMFSLYLLAGKEKLIRGTKRVINTYYPRGSEKILYVARVFNDAYRQFIIGQVMEAVIIGVLCFIGGLIFQLPYAAMVGTIVGVTALIPIAGCYIGAGLSAFLIFTVSPIKALEFLIFIFVLQQLEDNLIYPRVVGSSLGLPGIFVLAAITIFGGVFGFAGMLCGVPMTSAIYRLVQNDMRKKNG</sequence>
<dbReference type="eggNOG" id="COG0628">
    <property type="taxonomic scope" value="Bacteria"/>
</dbReference>
<keyword evidence="4" id="KW-1003">Cell membrane</keyword>
<feature type="transmembrane region" description="Helical" evidence="8">
    <location>
        <begin position="232"/>
        <end position="254"/>
    </location>
</feature>
<dbReference type="PANTHER" id="PTHR21716:SF53">
    <property type="entry name" value="PERMEASE PERM-RELATED"/>
    <property type="match status" value="1"/>
</dbReference>
<dbReference type="OrthoDB" id="9793390at2"/>